<feature type="transmembrane region" description="Helical" evidence="6">
    <location>
        <begin position="94"/>
        <end position="114"/>
    </location>
</feature>
<evidence type="ECO:0000256" key="6">
    <source>
        <dbReference type="SAM" id="Phobius"/>
    </source>
</evidence>
<organism evidence="7 8">
    <name type="scientific">Nocardia nova SH22a</name>
    <dbReference type="NCBI Taxonomy" id="1415166"/>
    <lineage>
        <taxon>Bacteria</taxon>
        <taxon>Bacillati</taxon>
        <taxon>Actinomycetota</taxon>
        <taxon>Actinomycetes</taxon>
        <taxon>Mycobacteriales</taxon>
        <taxon>Nocardiaceae</taxon>
        <taxon>Nocardia</taxon>
    </lineage>
</organism>
<accession>W5TVI4</accession>
<dbReference type="InterPro" id="IPR032808">
    <property type="entry name" value="DoxX"/>
</dbReference>
<dbReference type="AlphaFoldDB" id="W5TVI4"/>
<feature type="transmembrane region" description="Helical" evidence="6">
    <location>
        <begin position="28"/>
        <end position="47"/>
    </location>
</feature>
<protein>
    <submittedName>
        <fullName evidence="7">DoxX-like family protein</fullName>
    </submittedName>
</protein>
<evidence type="ECO:0000256" key="3">
    <source>
        <dbReference type="ARBA" id="ARBA00022989"/>
    </source>
</evidence>
<evidence type="ECO:0000256" key="4">
    <source>
        <dbReference type="ARBA" id="ARBA00023136"/>
    </source>
</evidence>
<dbReference type="Proteomes" id="UP000019150">
    <property type="component" value="Chromosome"/>
</dbReference>
<evidence type="ECO:0000256" key="2">
    <source>
        <dbReference type="ARBA" id="ARBA00022692"/>
    </source>
</evidence>
<evidence type="ECO:0000256" key="1">
    <source>
        <dbReference type="ARBA" id="ARBA00004141"/>
    </source>
</evidence>
<dbReference type="EMBL" id="CP006850">
    <property type="protein sequence ID" value="AHH21196.1"/>
    <property type="molecule type" value="Genomic_DNA"/>
</dbReference>
<dbReference type="KEGG" id="nno:NONO_c64260"/>
<feature type="compositionally biased region" description="Polar residues" evidence="5">
    <location>
        <begin position="7"/>
        <end position="17"/>
    </location>
</feature>
<dbReference type="eggNOG" id="ENOG5031BQE">
    <property type="taxonomic scope" value="Bacteria"/>
</dbReference>
<feature type="transmembrane region" description="Helical" evidence="6">
    <location>
        <begin position="120"/>
        <end position="136"/>
    </location>
</feature>
<dbReference type="PATRIC" id="fig|1415166.3.peg.6607"/>
<keyword evidence="8" id="KW-1185">Reference proteome</keyword>
<reference evidence="7 8" key="1">
    <citation type="journal article" date="2014" name="Appl. Environ. Microbiol.">
        <title>Insights into the Microbial Degradation of Rubber and Gutta-Percha by Analysis of the Complete Genome of Nocardia nova SH22a.</title>
        <authorList>
            <person name="Luo Q."/>
            <person name="Hiessl S."/>
            <person name="Poehlein A."/>
            <person name="Daniel R."/>
            <person name="Steinbuchel A."/>
        </authorList>
    </citation>
    <scope>NUCLEOTIDE SEQUENCE [LARGE SCALE GENOMIC DNA]</scope>
    <source>
        <strain evidence="7">SH22a</strain>
    </source>
</reference>
<dbReference type="OrthoDB" id="7960583at2"/>
<dbReference type="GO" id="GO:0016020">
    <property type="term" value="C:membrane"/>
    <property type="evidence" value="ECO:0007669"/>
    <property type="project" value="UniProtKB-SubCell"/>
</dbReference>
<feature type="transmembrane region" description="Helical" evidence="6">
    <location>
        <begin position="67"/>
        <end position="85"/>
    </location>
</feature>
<dbReference type="HOGENOM" id="CLU_142057_0_1_11"/>
<evidence type="ECO:0000313" key="8">
    <source>
        <dbReference type="Proteomes" id="UP000019150"/>
    </source>
</evidence>
<evidence type="ECO:0000313" key="7">
    <source>
        <dbReference type="EMBL" id="AHH21196.1"/>
    </source>
</evidence>
<comment type="subcellular location">
    <subcellularLocation>
        <location evidence="1">Membrane</location>
        <topology evidence="1">Multi-pass membrane protein</topology>
    </subcellularLocation>
</comment>
<dbReference type="STRING" id="1415166.NONO_c64260"/>
<gene>
    <name evidence="7" type="ORF">NONO_c64260</name>
</gene>
<evidence type="ECO:0000256" key="5">
    <source>
        <dbReference type="SAM" id="MobiDB-lite"/>
    </source>
</evidence>
<keyword evidence="2 6" id="KW-0812">Transmembrane</keyword>
<feature type="region of interest" description="Disordered" evidence="5">
    <location>
        <begin position="1"/>
        <end position="20"/>
    </location>
</feature>
<keyword evidence="4 6" id="KW-0472">Membrane</keyword>
<keyword evidence="3 6" id="KW-1133">Transmembrane helix</keyword>
<dbReference type="Pfam" id="PF13564">
    <property type="entry name" value="DoxX_2"/>
    <property type="match status" value="1"/>
</dbReference>
<proteinExistence type="predicted"/>
<name>W5TVI4_9NOCA</name>
<sequence length="153" mass="16490">MRDLSESPRTPATSGSPSPDDRSALVRITYGIATAAIVAEAAVGGIWDIARIPFVRDVVVHLGYPTYFLVLLGVWKVAAAIVLAAPRLPLLKEWAYAGTFFVYTGAIVSHLTAAYARGEVVVLSAMLILTVLSWALRPASRCLPGRQPLRMRS</sequence>